<feature type="region of interest" description="Disordered" evidence="7">
    <location>
        <begin position="771"/>
        <end position="815"/>
    </location>
</feature>
<dbReference type="GO" id="GO:0005886">
    <property type="term" value="C:plasma membrane"/>
    <property type="evidence" value="ECO:0007669"/>
    <property type="project" value="UniProtKB-SubCell"/>
</dbReference>
<evidence type="ECO:0000313" key="9">
    <source>
        <dbReference type="EMBL" id="KAF0300207.1"/>
    </source>
</evidence>
<gene>
    <name evidence="9" type="primary">TMEM8A_1</name>
    <name evidence="9" type="ORF">FJT64_027264</name>
</gene>
<evidence type="ECO:0000256" key="3">
    <source>
        <dbReference type="ARBA" id="ARBA00022475"/>
    </source>
</evidence>
<comment type="subcellular location">
    <subcellularLocation>
        <location evidence="1">Cell membrane</location>
        <topology evidence="1">Multi-pass membrane protein</topology>
    </subcellularLocation>
</comment>
<keyword evidence="4 8" id="KW-0812">Transmembrane</keyword>
<proteinExistence type="inferred from homology"/>
<keyword evidence="10" id="KW-1185">Reference proteome</keyword>
<organism evidence="9 10">
    <name type="scientific">Amphibalanus amphitrite</name>
    <name type="common">Striped barnacle</name>
    <name type="synonym">Balanus amphitrite</name>
    <dbReference type="NCBI Taxonomy" id="1232801"/>
    <lineage>
        <taxon>Eukaryota</taxon>
        <taxon>Metazoa</taxon>
        <taxon>Ecdysozoa</taxon>
        <taxon>Arthropoda</taxon>
        <taxon>Crustacea</taxon>
        <taxon>Multicrustacea</taxon>
        <taxon>Cirripedia</taxon>
        <taxon>Thoracica</taxon>
        <taxon>Thoracicalcarea</taxon>
        <taxon>Balanomorpha</taxon>
        <taxon>Balanoidea</taxon>
        <taxon>Balanidae</taxon>
        <taxon>Amphibalaninae</taxon>
        <taxon>Amphibalanus</taxon>
    </lineage>
</organism>
<keyword evidence="5 8" id="KW-1133">Transmembrane helix</keyword>
<evidence type="ECO:0000256" key="8">
    <source>
        <dbReference type="SAM" id="Phobius"/>
    </source>
</evidence>
<feature type="transmembrane region" description="Helical" evidence="8">
    <location>
        <begin position="570"/>
        <end position="590"/>
    </location>
</feature>
<feature type="compositionally biased region" description="Basic and acidic residues" evidence="7">
    <location>
        <begin position="805"/>
        <end position="815"/>
    </location>
</feature>
<evidence type="ECO:0000256" key="4">
    <source>
        <dbReference type="ARBA" id="ARBA00022692"/>
    </source>
</evidence>
<keyword evidence="6 8" id="KW-0472">Membrane</keyword>
<dbReference type="OrthoDB" id="69646at2759"/>
<dbReference type="PANTHER" id="PTHR14319:SF3">
    <property type="entry name" value="TRANSMEMBRANE PROTEIN-LIKE PROTEIN"/>
    <property type="match status" value="1"/>
</dbReference>
<feature type="transmembrane region" description="Helical" evidence="8">
    <location>
        <begin position="678"/>
        <end position="700"/>
    </location>
</feature>
<evidence type="ECO:0000313" key="10">
    <source>
        <dbReference type="Proteomes" id="UP000440578"/>
    </source>
</evidence>
<evidence type="ECO:0000256" key="2">
    <source>
        <dbReference type="ARBA" id="ARBA00005542"/>
    </source>
</evidence>
<accession>A0A6A4VW36</accession>
<protein>
    <submittedName>
        <fullName evidence="9">Post-GPI attachment to proteins factor 6</fullName>
    </submittedName>
</protein>
<dbReference type="InterPro" id="IPR021910">
    <property type="entry name" value="NGX6/PGAP6/MYMK"/>
</dbReference>
<evidence type="ECO:0000256" key="5">
    <source>
        <dbReference type="ARBA" id="ARBA00022989"/>
    </source>
</evidence>
<feature type="transmembrane region" description="Helical" evidence="8">
    <location>
        <begin position="12"/>
        <end position="33"/>
    </location>
</feature>
<evidence type="ECO:0000256" key="6">
    <source>
        <dbReference type="ARBA" id="ARBA00023136"/>
    </source>
</evidence>
<evidence type="ECO:0000256" key="1">
    <source>
        <dbReference type="ARBA" id="ARBA00004651"/>
    </source>
</evidence>
<keyword evidence="3" id="KW-1003">Cell membrane</keyword>
<comment type="similarity">
    <text evidence="2">Belongs to the TMEM8 family.</text>
</comment>
<dbReference type="AlphaFoldDB" id="A0A6A4VW36"/>
<feature type="transmembrane region" description="Helical" evidence="8">
    <location>
        <begin position="742"/>
        <end position="761"/>
    </location>
</feature>
<name>A0A6A4VW36_AMPAM</name>
<dbReference type="Proteomes" id="UP000440578">
    <property type="component" value="Unassembled WGS sequence"/>
</dbReference>
<reference evidence="9 10" key="1">
    <citation type="submission" date="2019-07" db="EMBL/GenBank/DDBJ databases">
        <title>Draft genome assembly of a fouling barnacle, Amphibalanus amphitrite (Darwin, 1854): The first reference genome for Thecostraca.</title>
        <authorList>
            <person name="Kim W."/>
        </authorList>
    </citation>
    <scope>NUCLEOTIDE SEQUENCE [LARGE SCALE GENOMIC DNA]</scope>
    <source>
        <strain evidence="9">SNU_AA5</strain>
        <tissue evidence="9">Soma without cirri and trophi</tissue>
    </source>
</reference>
<dbReference type="EMBL" id="VIIS01001278">
    <property type="protein sequence ID" value="KAF0300207.1"/>
    <property type="molecule type" value="Genomic_DNA"/>
</dbReference>
<feature type="transmembrane region" description="Helical" evidence="8">
    <location>
        <begin position="636"/>
        <end position="658"/>
    </location>
</feature>
<dbReference type="Pfam" id="PF12036">
    <property type="entry name" value="DUF3522"/>
    <property type="match status" value="1"/>
</dbReference>
<feature type="compositionally biased region" description="Polar residues" evidence="7">
    <location>
        <begin position="794"/>
        <end position="804"/>
    </location>
</feature>
<comment type="caution">
    <text evidence="9">The sequence shown here is derived from an EMBL/GenBank/DDBJ whole genome shotgun (WGS) entry which is preliminary data.</text>
</comment>
<evidence type="ECO:0000256" key="7">
    <source>
        <dbReference type="SAM" id="MobiDB-lite"/>
    </source>
</evidence>
<dbReference type="PANTHER" id="PTHR14319">
    <property type="entry name" value="FIVE-SPAN TRANSMEMBRANE PROTEIN M83"/>
    <property type="match status" value="1"/>
</dbReference>
<feature type="transmembrane region" description="Helical" evidence="8">
    <location>
        <begin position="712"/>
        <end position="736"/>
    </location>
</feature>
<sequence>MHLMLQETRIWLFLEVILLVQCSLLSGLGIPTYQKLSPRELFKYRSYKDVQLFHFQVPAQMAYAKFAFRANETDSRCDPKNVTIYLQHGSYPVVSPLGARFPDNFHLARTSLTGLSARSDSTWLRYTEEAPLAGDWFVAAFTLYDDTRITQKGLGPSCHTVLESEARLEPQEDVITLVPEVTAHQRLILMHKINATQYYRFVVPEGTFSAVVNVSKCVEAGGGGPCPLAVSASPLALPTDGGPLTSSVNCSSLSSDDSSTGSGSGGGVCLLTLDTVPNRWHYVRLELENGTAAQFGIQIVLQDGCEGTHKENEYMLVSEMRCQSPARTAFIPVLFAEDSTLGNDSCDWDRVPLGRQSLAGSLAFIYDQLPDPLTTKPPARLNITTERPTYMTFEVQPVQDIGGTLTVALTLPTGLNTSLANVSVTGCLSHFVRGRVLEDGSCSSGVRLTVNTTTFSSGSGSDSGGRKDNITNLPYPEPGDWYLTLAVRCYLQQEYGRETPLVPCPENQTSLIFHIESAPCLQASCGANGACYQYFSGGFVFSTCVCWAGKHGYGGWGCTDSSRATPDFQLLLATLLLTISNVLFVPAVLLALRRRYFTEAFVYAFAMFFSTFYHACDEEKYVFCLMRLSVMQFCDFYAGIFAFWVTLVCMADLAPAWSSLMNVGGAMLVALGVEYDRTGLWVFVVPVATAFVCMVSSWVYHCRRQRALYPSLRYLLLGLLPGATVAGVGLVCYALLETEENYKYTHSAWHCCIAVSILFLLPPRRPQTDSYSPVGGAAGGSGSSTGKLLRVTAGGSQQTVNTSSDSERGVADGHR</sequence>